<feature type="region of interest" description="Disordered" evidence="1">
    <location>
        <begin position="359"/>
        <end position="380"/>
    </location>
</feature>
<evidence type="ECO:0000313" key="3">
    <source>
        <dbReference type="Proteomes" id="UP000318416"/>
    </source>
</evidence>
<protein>
    <submittedName>
        <fullName evidence="2">Putative phage baseplate assembly protein</fullName>
    </submittedName>
</protein>
<comment type="caution">
    <text evidence="2">The sequence shown here is derived from an EMBL/GenBank/DDBJ whole genome shotgun (WGS) entry which is preliminary data.</text>
</comment>
<sequence length="642" mass="68964">MALPQPNLDDRRFQALVDEAKRMVQQSCPEWTDHNVSDPGITLIETFAHMVDQLLYRLNRVPDKNHLAFLDLIGVQLFPPAAARTDVTFWLSAPLPQPVEVRPGTEVATLRTETEEAVVFTTERELSILPCELSHLAGGAQGTVTDRDTDLADGRGTPCFSMTPQVGDLLLFGLSQPVPHCVVALRLDFPVKGHGINPRHPPLTWEAWTGEGWTACEVDGDATGGFNRPGDVILHVPPGHTASVEAGHRAGWLRCRVTPVVPGQPAYSATPVLISARAFTIGGTASAAHAEVVRGELLGPSEGVPGQSFTVARPPVAAGGEPVVLEVGGEEWQKVEGFGGSTEDDRHFRLDRTTGEITLGPALREPDGTLRRHGAVPPKGVPIRVRSYRTGGGRRGNVARGALTVLRSSIPYVARVENRQAASGGVDGEDVANARLRGPIVLRTRGRAVTAEDYEELAREAAPEVGRVRCVATESGPDAGGVRVLLVPRAQDDGQGRLDFAGLACSDELLGQVTRFLDERRLLGARLLVEPPYYQGVTVVAELQAKPGHSRGALQRAALTALHRHLNPLTGGPEGTGWPFGRPVQSGEVFAVLQQLPGVELVDRVRLFPADPRTGQRGEATDRVQLGPHALVFSYEHQVRVG</sequence>
<organism evidence="2 3">
    <name type="scientific">Kitasatospora atroaurantiaca</name>
    <dbReference type="NCBI Taxonomy" id="285545"/>
    <lineage>
        <taxon>Bacteria</taxon>
        <taxon>Bacillati</taxon>
        <taxon>Actinomycetota</taxon>
        <taxon>Actinomycetes</taxon>
        <taxon>Kitasatosporales</taxon>
        <taxon>Streptomycetaceae</taxon>
        <taxon>Kitasatospora</taxon>
    </lineage>
</organism>
<accession>A0A561EZW7</accession>
<dbReference type="OrthoDB" id="9027184at2"/>
<dbReference type="NCBIfam" id="TIGR02243">
    <property type="entry name" value="putative baseplate assembly protein"/>
    <property type="match status" value="1"/>
</dbReference>
<keyword evidence="3" id="KW-1185">Reference proteome</keyword>
<dbReference type="EMBL" id="VIVR01000001">
    <property type="protein sequence ID" value="TWE21112.1"/>
    <property type="molecule type" value="Genomic_DNA"/>
</dbReference>
<name>A0A561EZW7_9ACTN</name>
<gene>
    <name evidence="2" type="ORF">FB465_6279</name>
</gene>
<evidence type="ECO:0000313" key="2">
    <source>
        <dbReference type="EMBL" id="TWE21112.1"/>
    </source>
</evidence>
<dbReference type="InterPro" id="IPR011749">
    <property type="entry name" value="CHP02243"/>
</dbReference>
<dbReference type="RefSeq" id="WP_145795878.1">
    <property type="nucleotide sequence ID" value="NZ_BAAABR010000047.1"/>
</dbReference>
<evidence type="ECO:0000256" key="1">
    <source>
        <dbReference type="SAM" id="MobiDB-lite"/>
    </source>
</evidence>
<reference evidence="2 3" key="1">
    <citation type="submission" date="2019-06" db="EMBL/GenBank/DDBJ databases">
        <title>Sequencing the genomes of 1000 actinobacteria strains.</title>
        <authorList>
            <person name="Klenk H.-P."/>
        </authorList>
    </citation>
    <scope>NUCLEOTIDE SEQUENCE [LARGE SCALE GENOMIC DNA]</scope>
    <source>
        <strain evidence="2 3">DSM 41649</strain>
    </source>
</reference>
<dbReference type="Proteomes" id="UP000318416">
    <property type="component" value="Unassembled WGS sequence"/>
</dbReference>
<dbReference type="AlphaFoldDB" id="A0A561EZW7"/>
<proteinExistence type="predicted"/>